<sequence length="379" mass="41946">MLRGKHGVGRACDLGACKGTVSRHISIDGEKVRVSPPEHVEIQGSVKWKNCIVGHFVDKKLPFLVVQSIAVNAWGKFGLKTVLSNAKGLFFFLFGEEGAFRHLSEVGAWHFSGQLMVLQEWHADMDYEKEGPSKLPLWIQLHNVPLQYWNEECLSYLASAVGKPLYVDALTESTSRITVRIKYPWRPTKCASCRVFGHNECNKNKVGEIETVKASSVAPNKVWIVKGSKVDCAAGLVSTVLPTPDPMQIAQKSPVPVEVLPCVNQFLALHEDEGDRFSIVVELPIGKSEVDIIQASEFVGDIPESSRSAEQVEIRKFMLANNLSLIGLVETKARPENLDSTVKKCLPNGWRRGMLLLSEVINQKSFVVSFGYGFNQASA</sequence>
<dbReference type="InterPro" id="IPR025558">
    <property type="entry name" value="DUF4283"/>
</dbReference>
<dbReference type="Proteomes" id="UP000626092">
    <property type="component" value="Unassembled WGS sequence"/>
</dbReference>
<dbReference type="PANTHER" id="PTHR31286">
    <property type="entry name" value="GLYCINE-RICH CELL WALL STRUCTURAL PROTEIN 1.8-LIKE"/>
    <property type="match status" value="1"/>
</dbReference>
<proteinExistence type="predicted"/>
<organism evidence="2 3">
    <name type="scientific">Rhododendron simsii</name>
    <name type="common">Sims's rhododendron</name>
    <dbReference type="NCBI Taxonomy" id="118357"/>
    <lineage>
        <taxon>Eukaryota</taxon>
        <taxon>Viridiplantae</taxon>
        <taxon>Streptophyta</taxon>
        <taxon>Embryophyta</taxon>
        <taxon>Tracheophyta</taxon>
        <taxon>Spermatophyta</taxon>
        <taxon>Magnoliopsida</taxon>
        <taxon>eudicotyledons</taxon>
        <taxon>Gunneridae</taxon>
        <taxon>Pentapetalae</taxon>
        <taxon>asterids</taxon>
        <taxon>Ericales</taxon>
        <taxon>Ericaceae</taxon>
        <taxon>Ericoideae</taxon>
        <taxon>Rhodoreae</taxon>
        <taxon>Rhododendron</taxon>
    </lineage>
</organism>
<evidence type="ECO:0000313" key="2">
    <source>
        <dbReference type="EMBL" id="KAF7136449.1"/>
    </source>
</evidence>
<feature type="domain" description="DUF4283" evidence="1">
    <location>
        <begin position="47"/>
        <end position="126"/>
    </location>
</feature>
<protein>
    <recommendedName>
        <fullName evidence="1">DUF4283 domain-containing protein</fullName>
    </recommendedName>
</protein>
<keyword evidence="3" id="KW-1185">Reference proteome</keyword>
<dbReference type="Pfam" id="PF14111">
    <property type="entry name" value="DUF4283"/>
    <property type="match status" value="1"/>
</dbReference>
<name>A0A834LJK4_RHOSS</name>
<dbReference type="EMBL" id="WJXA01000008">
    <property type="protein sequence ID" value="KAF7136449.1"/>
    <property type="molecule type" value="Genomic_DNA"/>
</dbReference>
<dbReference type="OrthoDB" id="1939300at2759"/>
<accession>A0A834LJK4</accession>
<dbReference type="AlphaFoldDB" id="A0A834LJK4"/>
<dbReference type="InterPro" id="IPR040256">
    <property type="entry name" value="At4g02000-like"/>
</dbReference>
<gene>
    <name evidence="2" type="ORF">RHSIM_Rhsim08G0049100</name>
</gene>
<evidence type="ECO:0000259" key="1">
    <source>
        <dbReference type="Pfam" id="PF14111"/>
    </source>
</evidence>
<dbReference type="PANTHER" id="PTHR31286:SF180">
    <property type="entry name" value="OS10G0362600 PROTEIN"/>
    <property type="match status" value="1"/>
</dbReference>
<comment type="caution">
    <text evidence="2">The sequence shown here is derived from an EMBL/GenBank/DDBJ whole genome shotgun (WGS) entry which is preliminary data.</text>
</comment>
<evidence type="ECO:0000313" key="3">
    <source>
        <dbReference type="Proteomes" id="UP000626092"/>
    </source>
</evidence>
<reference evidence="2" key="1">
    <citation type="submission" date="2019-11" db="EMBL/GenBank/DDBJ databases">
        <authorList>
            <person name="Liu Y."/>
            <person name="Hou J."/>
            <person name="Li T.-Q."/>
            <person name="Guan C.-H."/>
            <person name="Wu X."/>
            <person name="Wu H.-Z."/>
            <person name="Ling F."/>
            <person name="Zhang R."/>
            <person name="Shi X.-G."/>
            <person name="Ren J.-P."/>
            <person name="Chen E.-F."/>
            <person name="Sun J.-M."/>
        </authorList>
    </citation>
    <scope>NUCLEOTIDE SEQUENCE</scope>
    <source>
        <strain evidence="2">Adult_tree_wgs_1</strain>
        <tissue evidence="2">Leaves</tissue>
    </source>
</reference>